<name>A0ABV8RG70_9SPHN</name>
<evidence type="ECO:0000313" key="2">
    <source>
        <dbReference type="Proteomes" id="UP001595887"/>
    </source>
</evidence>
<proteinExistence type="predicted"/>
<evidence type="ECO:0000313" key="1">
    <source>
        <dbReference type="EMBL" id="MFC4292208.1"/>
    </source>
</evidence>
<accession>A0ABV8RG70</accession>
<reference evidence="2" key="1">
    <citation type="journal article" date="2019" name="Int. J. Syst. Evol. Microbiol.">
        <title>The Global Catalogue of Microorganisms (GCM) 10K type strain sequencing project: providing services to taxonomists for standard genome sequencing and annotation.</title>
        <authorList>
            <consortium name="The Broad Institute Genomics Platform"/>
            <consortium name="The Broad Institute Genome Sequencing Center for Infectious Disease"/>
            <person name="Wu L."/>
            <person name="Ma J."/>
        </authorList>
    </citation>
    <scope>NUCLEOTIDE SEQUENCE [LARGE SCALE GENOMIC DNA]</scope>
    <source>
        <strain evidence="2">CECT 8531</strain>
    </source>
</reference>
<gene>
    <name evidence="1" type="ORF">ACFOWX_07245</name>
</gene>
<protein>
    <submittedName>
        <fullName evidence="1">Uncharacterized protein</fullName>
    </submittedName>
</protein>
<sequence>MADTAQIADETEVRDFLRRHAELVSASILPLKLMVSADIWTLKQVQGDGVACD</sequence>
<dbReference type="Proteomes" id="UP001595887">
    <property type="component" value="Unassembled WGS sequence"/>
</dbReference>
<comment type="caution">
    <text evidence="1">The sequence shown here is derived from an EMBL/GenBank/DDBJ whole genome shotgun (WGS) entry which is preliminary data.</text>
</comment>
<dbReference type="RefSeq" id="WP_381422707.1">
    <property type="nucleotide sequence ID" value="NZ_JBHSDH010000013.1"/>
</dbReference>
<keyword evidence="2" id="KW-1185">Reference proteome</keyword>
<dbReference type="EMBL" id="JBHSDH010000013">
    <property type="protein sequence ID" value="MFC4292208.1"/>
    <property type="molecule type" value="Genomic_DNA"/>
</dbReference>
<organism evidence="1 2">
    <name type="scientific">Sphingorhabdus arenilitoris</name>
    <dbReference type="NCBI Taxonomy" id="1490041"/>
    <lineage>
        <taxon>Bacteria</taxon>
        <taxon>Pseudomonadati</taxon>
        <taxon>Pseudomonadota</taxon>
        <taxon>Alphaproteobacteria</taxon>
        <taxon>Sphingomonadales</taxon>
        <taxon>Sphingomonadaceae</taxon>
        <taxon>Sphingorhabdus</taxon>
    </lineage>
</organism>